<organism evidence="1 2">
    <name type="scientific">Akkermansia massiliensis</name>
    <dbReference type="NCBI Taxonomy" id="2927224"/>
    <lineage>
        <taxon>Bacteria</taxon>
        <taxon>Pseudomonadati</taxon>
        <taxon>Verrucomicrobiota</taxon>
        <taxon>Verrucomicrobiia</taxon>
        <taxon>Verrucomicrobiales</taxon>
        <taxon>Akkermansiaceae</taxon>
        <taxon>Akkermansia</taxon>
    </lineage>
</organism>
<dbReference type="EMBL" id="JAMGSI010000001">
    <property type="protein sequence ID" value="MCL6656427.1"/>
    <property type="molecule type" value="Genomic_DNA"/>
</dbReference>
<dbReference type="RefSeq" id="WP_146021123.1">
    <property type="nucleotide sequence ID" value="NZ_CP072027.1"/>
</dbReference>
<reference evidence="1 2" key="1">
    <citation type="submission" date="2022-03" db="EMBL/GenBank/DDBJ databases">
        <title>Taxonomic description of new species and reclassification of some bacterial strains.</title>
        <authorList>
            <person name="Ndongo S."/>
        </authorList>
    </citation>
    <scope>NUCLEOTIDE SEQUENCE [LARGE SCALE GENOMIC DNA]</scope>
    <source>
        <strain evidence="1 2">Marseille-P6666</strain>
    </source>
</reference>
<gene>
    <name evidence="1" type="ORF">M8N44_03730</name>
</gene>
<name>A0ABT0R6U1_9BACT</name>
<comment type="caution">
    <text evidence="1">The sequence shown here is derived from an EMBL/GenBank/DDBJ whole genome shotgun (WGS) entry which is preliminary data.</text>
</comment>
<dbReference type="Proteomes" id="UP001202031">
    <property type="component" value="Unassembled WGS sequence"/>
</dbReference>
<dbReference type="GeneID" id="84022952"/>
<protein>
    <submittedName>
        <fullName evidence="1">Uncharacterized protein</fullName>
    </submittedName>
</protein>
<proteinExistence type="predicted"/>
<accession>A0ABT0R6U1</accession>
<evidence type="ECO:0000313" key="2">
    <source>
        <dbReference type="Proteomes" id="UP001202031"/>
    </source>
</evidence>
<sequence>MTVFFIPRQVQACRGICSPAERKTDAPPSQSLAGRASAVFPLPAEGIDESGAGRSMDYPLFSPLHGLPGIASPAHLLFFPFPGSGSAGTEAVLELIWNQFIYNQDGVKELHRLFQELIIHDFSIP</sequence>
<evidence type="ECO:0000313" key="1">
    <source>
        <dbReference type="EMBL" id="MCL6656427.1"/>
    </source>
</evidence>
<keyword evidence="2" id="KW-1185">Reference proteome</keyword>